<dbReference type="Proteomes" id="UP000198704">
    <property type="component" value="Unassembled WGS sequence"/>
</dbReference>
<dbReference type="AlphaFoldDB" id="A0A1G9WWC3"/>
<keyword evidence="3" id="KW-1185">Reference proteome</keyword>
<accession>A0A1G9WWC3</accession>
<sequence length="101" mass="11139">MIGGIERQAAAVRLGLIARKHTEAETVHRARWTAEAEWLGADRLSAEATQALCERLLGLVYLGPVGLLELCRRLAATRNARQESEMEDYEGGRRSSACACR</sequence>
<feature type="region of interest" description="Disordered" evidence="1">
    <location>
        <begin position="81"/>
        <end position="101"/>
    </location>
</feature>
<organism evidence="2 3">
    <name type="scientific">Methylobacterium phyllostachyos</name>
    <dbReference type="NCBI Taxonomy" id="582672"/>
    <lineage>
        <taxon>Bacteria</taxon>
        <taxon>Pseudomonadati</taxon>
        <taxon>Pseudomonadota</taxon>
        <taxon>Alphaproteobacteria</taxon>
        <taxon>Hyphomicrobiales</taxon>
        <taxon>Methylobacteriaceae</taxon>
        <taxon>Methylobacterium</taxon>
    </lineage>
</organism>
<dbReference type="EMBL" id="FNHS01000004">
    <property type="protein sequence ID" value="SDM88802.1"/>
    <property type="molecule type" value="Genomic_DNA"/>
</dbReference>
<evidence type="ECO:0000313" key="2">
    <source>
        <dbReference type="EMBL" id="SDM88802.1"/>
    </source>
</evidence>
<evidence type="ECO:0000313" key="3">
    <source>
        <dbReference type="Proteomes" id="UP000198704"/>
    </source>
</evidence>
<protein>
    <submittedName>
        <fullName evidence="2">Uncharacterized protein</fullName>
    </submittedName>
</protein>
<gene>
    <name evidence="2" type="ORF">SAMN05216360_104152</name>
</gene>
<proteinExistence type="predicted"/>
<name>A0A1G9WWC3_9HYPH</name>
<evidence type="ECO:0000256" key="1">
    <source>
        <dbReference type="SAM" id="MobiDB-lite"/>
    </source>
</evidence>
<reference evidence="3" key="1">
    <citation type="submission" date="2016-10" db="EMBL/GenBank/DDBJ databases">
        <authorList>
            <person name="Varghese N."/>
            <person name="Submissions S."/>
        </authorList>
    </citation>
    <scope>NUCLEOTIDE SEQUENCE [LARGE SCALE GENOMIC DNA]</scope>
    <source>
        <strain evidence="3">BL47</strain>
    </source>
</reference>